<keyword evidence="2" id="KW-1133">Transmembrane helix</keyword>
<dbReference type="EMBL" id="LC779065">
    <property type="protein sequence ID" value="BES79968.1"/>
    <property type="molecule type" value="Genomic_DNA"/>
</dbReference>
<feature type="coiled-coil region" evidence="1">
    <location>
        <begin position="77"/>
        <end position="129"/>
    </location>
</feature>
<evidence type="ECO:0000313" key="3">
    <source>
        <dbReference type="EMBL" id="BES79968.1"/>
    </source>
</evidence>
<keyword evidence="2" id="KW-0472">Membrane</keyword>
<reference evidence="3 4" key="1">
    <citation type="submission" date="2023-09" db="EMBL/GenBank/DDBJ databases">
        <title>Analysis of phage genome (vB_Yru_GN1) of the bacterium (Yersinia ruckeri).</title>
        <authorList>
            <person name="Ganjoor M.S."/>
            <person name="Bouzari M."/>
            <person name="Soleimani-Delfan A."/>
        </authorList>
    </citation>
    <scope>NUCLEOTIDE SEQUENCE [LARGE SCALE GENOMIC DNA]</scope>
    <source>
        <strain evidence="4">vB_Yru_GN1</strain>
    </source>
</reference>
<keyword evidence="4" id="KW-1185">Reference proteome</keyword>
<accession>A0AA86J4E1</accession>
<dbReference type="Gene3D" id="1.20.5.170">
    <property type="match status" value="1"/>
</dbReference>
<sequence>MKKAISLLFDFITKSISIPIWILLVVVIGAVSFHTFTVSDVKDDYIQQLSLKDNTIKGKDELISTLNNKISEKDGAIAVLNNAIQDQNDAIDKMHQEYLDQQNKDKIALAQANQRAIEAELKLKDVLNNGSLYSDDCEGGMQWLKDSAPSLSF</sequence>
<evidence type="ECO:0000313" key="4">
    <source>
        <dbReference type="Proteomes" id="UP001304813"/>
    </source>
</evidence>
<dbReference type="Proteomes" id="UP001304813">
    <property type="component" value="Segment"/>
</dbReference>
<evidence type="ECO:0000256" key="2">
    <source>
        <dbReference type="SAM" id="Phobius"/>
    </source>
</evidence>
<proteinExistence type="predicted"/>
<feature type="transmembrane region" description="Helical" evidence="2">
    <location>
        <begin position="12"/>
        <end position="33"/>
    </location>
</feature>
<protein>
    <submittedName>
        <fullName evidence="3">Uncharacterized protein</fullName>
    </submittedName>
</protein>
<keyword evidence="2" id="KW-0812">Transmembrane</keyword>
<name>A0AA86J4E1_9CAUD</name>
<keyword evidence="1" id="KW-0175">Coiled coil</keyword>
<organism evidence="3 4">
    <name type="scientific">Yersinia phage vB_Yru_GN1</name>
    <dbReference type="NCBI Taxonomy" id="3074381"/>
    <lineage>
        <taxon>Viruses</taxon>
        <taxon>Duplodnaviria</taxon>
        <taxon>Heunggongvirae</taxon>
        <taxon>Uroviricota</taxon>
        <taxon>Caudoviricetes</taxon>
        <taxon>Caudoviricetes incertae sedis</taxon>
        <taxon>Sepahanvirus</taxon>
        <taxon>Sepahanvirus vB-Yru-GN1</taxon>
    </lineage>
</organism>
<evidence type="ECO:0000256" key="1">
    <source>
        <dbReference type="SAM" id="Coils"/>
    </source>
</evidence>